<keyword evidence="11" id="KW-1185">Reference proteome</keyword>
<dbReference type="GeneID" id="107262881"/>
<dbReference type="PANTHER" id="PTHR12653">
    <property type="entry name" value="NADH-UBIQUINONE OXIDOREDUCTASE 13 KD-B SUBUNIT"/>
    <property type="match status" value="1"/>
</dbReference>
<comment type="function">
    <text evidence="1">Accessory subunit of the mitochondrial membrane respiratory chain NADH dehydrogenase (Complex I), that is believed not to be involved in catalysis. Complex I functions in the transfer of electrons from NADH to the respiratory chain. The immediate electron acceptor for the enzyme is believed to be ubiquinone.</text>
</comment>
<organism evidence="11 12">
    <name type="scientific">Cephus cinctus</name>
    <name type="common">Wheat stem sawfly</name>
    <dbReference type="NCBI Taxonomy" id="211228"/>
    <lineage>
        <taxon>Eukaryota</taxon>
        <taxon>Metazoa</taxon>
        <taxon>Ecdysozoa</taxon>
        <taxon>Arthropoda</taxon>
        <taxon>Hexapoda</taxon>
        <taxon>Insecta</taxon>
        <taxon>Pterygota</taxon>
        <taxon>Neoptera</taxon>
        <taxon>Endopterygota</taxon>
        <taxon>Hymenoptera</taxon>
        <taxon>Cephoidea</taxon>
        <taxon>Cephidae</taxon>
        <taxon>Cephus</taxon>
    </lineage>
</organism>
<dbReference type="Proteomes" id="UP000694920">
    <property type="component" value="Unplaced"/>
</dbReference>
<keyword evidence="8" id="KW-0249">Electron transport</keyword>
<name>A0AAJ7BFT7_CEPCN</name>
<evidence type="ECO:0000256" key="1">
    <source>
        <dbReference type="ARBA" id="ARBA00003195"/>
    </source>
</evidence>
<comment type="similarity">
    <text evidence="3">Belongs to the complex I NDUFA5 subunit family.</text>
</comment>
<evidence type="ECO:0000256" key="4">
    <source>
        <dbReference type="ARBA" id="ARBA00011533"/>
    </source>
</evidence>
<dbReference type="InterPro" id="IPR006806">
    <property type="entry name" value="NDUFA5"/>
</dbReference>
<evidence type="ECO:0000256" key="7">
    <source>
        <dbReference type="ARBA" id="ARBA00022792"/>
    </source>
</evidence>
<evidence type="ECO:0000256" key="10">
    <source>
        <dbReference type="ARBA" id="ARBA00023136"/>
    </source>
</evidence>
<evidence type="ECO:0000256" key="5">
    <source>
        <dbReference type="ARBA" id="ARBA00022448"/>
    </source>
</evidence>
<keyword evidence="9" id="KW-0496">Mitochondrion</keyword>
<evidence type="ECO:0000256" key="9">
    <source>
        <dbReference type="ARBA" id="ARBA00023128"/>
    </source>
</evidence>
<dbReference type="AlphaFoldDB" id="A0AAJ7BFT7"/>
<gene>
    <name evidence="12" type="primary">LOC107262881</name>
</gene>
<comment type="subcellular location">
    <subcellularLocation>
        <location evidence="2">Mitochondrion inner membrane</location>
        <topology evidence="2">Peripheral membrane protein</topology>
        <orientation evidence="2">Matrix side</orientation>
    </subcellularLocation>
</comment>
<evidence type="ECO:0000313" key="12">
    <source>
        <dbReference type="RefSeq" id="XP_015585007.1"/>
    </source>
</evidence>
<proteinExistence type="inferred from homology"/>
<evidence type="ECO:0000256" key="6">
    <source>
        <dbReference type="ARBA" id="ARBA00022660"/>
    </source>
</evidence>
<dbReference type="CTD" id="39214"/>
<reference evidence="12" key="1">
    <citation type="submission" date="2025-08" db="UniProtKB">
        <authorList>
            <consortium name="RefSeq"/>
        </authorList>
    </citation>
    <scope>IDENTIFICATION</scope>
</reference>
<dbReference type="RefSeq" id="XP_015585007.1">
    <property type="nucleotide sequence ID" value="XM_015729521.2"/>
</dbReference>
<evidence type="ECO:0000256" key="2">
    <source>
        <dbReference type="ARBA" id="ARBA00004443"/>
    </source>
</evidence>
<evidence type="ECO:0000256" key="3">
    <source>
        <dbReference type="ARBA" id="ARBA00010261"/>
    </source>
</evidence>
<keyword evidence="6" id="KW-0679">Respiratory chain</keyword>
<dbReference type="GO" id="GO:0005743">
    <property type="term" value="C:mitochondrial inner membrane"/>
    <property type="evidence" value="ECO:0007669"/>
    <property type="project" value="UniProtKB-SubCell"/>
</dbReference>
<sequence length="118" mass="13844">MAGALKKTTGLTGLAVSIQPHYFLSVLYSKVLRALEKLPQDYIYRQQTEEIIRERAAILKNNPDWRDVEAKIGCGQMEELMIQAENELRLAKNMVQWKPWEQPEMQEPPNQWKWPPHN</sequence>
<dbReference type="GO" id="GO:0022904">
    <property type="term" value="P:respiratory electron transport chain"/>
    <property type="evidence" value="ECO:0007669"/>
    <property type="project" value="InterPro"/>
</dbReference>
<accession>A0AAJ7BFT7</accession>
<evidence type="ECO:0000313" key="11">
    <source>
        <dbReference type="Proteomes" id="UP000694920"/>
    </source>
</evidence>
<dbReference type="KEGG" id="ccin:107262881"/>
<evidence type="ECO:0000256" key="8">
    <source>
        <dbReference type="ARBA" id="ARBA00022982"/>
    </source>
</evidence>
<dbReference type="Pfam" id="PF04716">
    <property type="entry name" value="ETC_C1_NDUFA5"/>
    <property type="match status" value="1"/>
</dbReference>
<keyword evidence="5" id="KW-0813">Transport</keyword>
<keyword evidence="7" id="KW-0999">Mitochondrion inner membrane</keyword>
<comment type="subunit">
    <text evidence="4">Complex I is composed of 45 different subunits.</text>
</comment>
<keyword evidence="10" id="KW-0472">Membrane</keyword>
<protein>
    <submittedName>
        <fullName evidence="12">NADH dehydrogenase [ubiquinone] 1 alpha subcomplex subunit 5</fullName>
    </submittedName>
</protein>
<dbReference type="PANTHER" id="PTHR12653:SF0">
    <property type="entry name" value="NADH DEHYDROGENASE [UBIQUINONE] 1 ALPHA SUBCOMPLEX SUBUNIT 5"/>
    <property type="match status" value="1"/>
</dbReference>